<evidence type="ECO:0000256" key="7">
    <source>
        <dbReference type="ARBA" id="ARBA00023145"/>
    </source>
</evidence>
<comment type="domain">
    <text evidence="12">The clip domain consists of 35-55 residues which are 'knitted' together usually by 3 conserved disulfide bonds forming a clip-like compact structure.</text>
</comment>
<keyword evidence="6" id="KW-0106">Calcium</keyword>
<dbReference type="FunFam" id="2.40.10.10:FF:000078">
    <property type="entry name" value="Serine protease H137"/>
    <property type="match status" value="1"/>
</dbReference>
<evidence type="ECO:0000256" key="5">
    <source>
        <dbReference type="ARBA" id="ARBA00022825"/>
    </source>
</evidence>
<dbReference type="InterPro" id="IPR001314">
    <property type="entry name" value="Peptidase_S1A"/>
</dbReference>
<dbReference type="InterPro" id="IPR033116">
    <property type="entry name" value="TRYPSIN_SER"/>
</dbReference>
<evidence type="ECO:0000313" key="16">
    <source>
        <dbReference type="EMBL" id="KPJ18149.1"/>
    </source>
</evidence>
<feature type="compositionally biased region" description="Low complexity" evidence="13">
    <location>
        <begin position="58"/>
        <end position="73"/>
    </location>
</feature>
<keyword evidence="12" id="KW-0964">Secreted</keyword>
<comment type="similarity">
    <text evidence="10 12">Belongs to the peptidase S1 family. CLIP subfamily.</text>
</comment>
<sequence length="380" mass="41012">GVCLPLKDCIPLVKEIKRSGTSISSQLRRKLQSLSCGFDHDLPLVCCSAITNDRDDSSSNAGNKNGNNKYNDSPPDVSRHQNLGLLPTQCGSIESDRIFGGNKTRLFEMPWMVLIAYDSARGTKLSCGGTLISEWYVLTAAHCVSFLGPRLTLTGVVLGEYDVRRDPDCERVEGELNCAPRSRNVTIDSVIAHPGYTPQSLVDDIALNVTIDSVIAHPGYTPQSLVDDIALVRLSERADFSLDSMKPLCLPTTRELQRESLDGLKGVVAGWGATEEGLQSPVLLSVDLPIVPREECQAVYNGSPKIQATQLCAGGVQDKDSCGGDSGGPLMYPGRTVAGVRYVQRGIVSYGSKRCGVGGFPGVYTNVAYYMDWILDNMSS</sequence>
<dbReference type="Pfam" id="PF12032">
    <property type="entry name" value="CLIP"/>
    <property type="match status" value="1"/>
</dbReference>
<gene>
    <name evidence="16" type="ORF">RR48_11997</name>
</gene>
<keyword evidence="7" id="KW-0865">Zymogen</keyword>
<dbReference type="Proteomes" id="UP000053240">
    <property type="component" value="Unassembled WGS sequence"/>
</dbReference>
<keyword evidence="8" id="KW-1015">Disulfide bond</keyword>
<dbReference type="InterPro" id="IPR051487">
    <property type="entry name" value="Ser/Thr_Proteases_Immune/Dev"/>
</dbReference>
<keyword evidence="17" id="KW-1185">Reference proteome</keyword>
<keyword evidence="9" id="KW-0325">Glycoprotein</keyword>
<dbReference type="CDD" id="cd00190">
    <property type="entry name" value="Tryp_SPc"/>
    <property type="match status" value="1"/>
</dbReference>
<evidence type="ECO:0000256" key="8">
    <source>
        <dbReference type="ARBA" id="ARBA00023157"/>
    </source>
</evidence>
<dbReference type="PROSITE" id="PS00135">
    <property type="entry name" value="TRYPSIN_SER"/>
    <property type="match status" value="1"/>
</dbReference>
<keyword evidence="3" id="KW-0732">Signal</keyword>
<keyword evidence="5 11" id="KW-0720">Serine protease</keyword>
<feature type="region of interest" description="Disordered" evidence="13">
    <location>
        <begin position="56"/>
        <end position="78"/>
    </location>
</feature>
<evidence type="ECO:0000256" key="10">
    <source>
        <dbReference type="ARBA" id="ARBA00024195"/>
    </source>
</evidence>
<dbReference type="AlphaFoldDB" id="A0A194RL52"/>
<dbReference type="InParanoid" id="A0A194RL52"/>
<evidence type="ECO:0000256" key="2">
    <source>
        <dbReference type="ARBA" id="ARBA00022723"/>
    </source>
</evidence>
<dbReference type="GO" id="GO:0005576">
    <property type="term" value="C:extracellular region"/>
    <property type="evidence" value="ECO:0007669"/>
    <property type="project" value="UniProtKB-SubCell"/>
</dbReference>
<dbReference type="PROSITE" id="PS50240">
    <property type="entry name" value="TRYPSIN_DOM"/>
    <property type="match status" value="1"/>
</dbReference>
<name>A0A194RL52_PAPMA</name>
<dbReference type="PROSITE" id="PS51888">
    <property type="entry name" value="CLIP"/>
    <property type="match status" value="1"/>
</dbReference>
<dbReference type="InterPro" id="IPR009003">
    <property type="entry name" value="Peptidase_S1_PA"/>
</dbReference>
<dbReference type="GO" id="GO:0006508">
    <property type="term" value="P:proteolysis"/>
    <property type="evidence" value="ECO:0007669"/>
    <property type="project" value="UniProtKB-KW"/>
</dbReference>
<dbReference type="PANTHER" id="PTHR24256">
    <property type="entry name" value="TRYPTASE-RELATED"/>
    <property type="match status" value="1"/>
</dbReference>
<reference evidence="16 17" key="1">
    <citation type="journal article" date="2015" name="Nat. Commun.">
        <title>Outbred genome sequencing and CRISPR/Cas9 gene editing in butterflies.</title>
        <authorList>
            <person name="Li X."/>
            <person name="Fan D."/>
            <person name="Zhang W."/>
            <person name="Liu G."/>
            <person name="Zhang L."/>
            <person name="Zhao L."/>
            <person name="Fang X."/>
            <person name="Chen L."/>
            <person name="Dong Y."/>
            <person name="Chen Y."/>
            <person name="Ding Y."/>
            <person name="Zhao R."/>
            <person name="Feng M."/>
            <person name="Zhu Y."/>
            <person name="Feng Y."/>
            <person name="Jiang X."/>
            <person name="Zhu D."/>
            <person name="Xiang H."/>
            <person name="Feng X."/>
            <person name="Li S."/>
            <person name="Wang J."/>
            <person name="Zhang G."/>
            <person name="Kronforst M.R."/>
            <person name="Wang W."/>
        </authorList>
    </citation>
    <scope>NUCLEOTIDE SEQUENCE [LARGE SCALE GENOMIC DNA]</scope>
    <source>
        <strain evidence="16">Ya'a_city_454_Pm</strain>
        <tissue evidence="16">Whole body</tissue>
    </source>
</reference>
<dbReference type="PROSITE" id="PS00134">
    <property type="entry name" value="TRYPSIN_HIS"/>
    <property type="match status" value="1"/>
</dbReference>
<keyword evidence="1 11" id="KW-0645">Protease</keyword>
<feature type="domain" description="Clip" evidence="15">
    <location>
        <begin position="1"/>
        <end position="47"/>
    </location>
</feature>
<evidence type="ECO:0000256" key="13">
    <source>
        <dbReference type="SAM" id="MobiDB-lite"/>
    </source>
</evidence>
<evidence type="ECO:0000256" key="1">
    <source>
        <dbReference type="ARBA" id="ARBA00022670"/>
    </source>
</evidence>
<keyword evidence="2" id="KW-0479">Metal-binding</keyword>
<dbReference type="InterPro" id="IPR038565">
    <property type="entry name" value="CLIP_sf"/>
</dbReference>
<dbReference type="Pfam" id="PF00089">
    <property type="entry name" value="Trypsin"/>
    <property type="match status" value="2"/>
</dbReference>
<evidence type="ECO:0000259" key="14">
    <source>
        <dbReference type="PROSITE" id="PS50240"/>
    </source>
</evidence>
<evidence type="ECO:0000256" key="11">
    <source>
        <dbReference type="RuleBase" id="RU363034"/>
    </source>
</evidence>
<comment type="subcellular location">
    <subcellularLocation>
        <location evidence="12">Secreted</location>
    </subcellularLocation>
</comment>
<dbReference type="InterPro" id="IPR043504">
    <property type="entry name" value="Peptidase_S1_PA_chymotrypsin"/>
</dbReference>
<evidence type="ECO:0000256" key="9">
    <source>
        <dbReference type="ARBA" id="ARBA00023180"/>
    </source>
</evidence>
<dbReference type="InterPro" id="IPR022700">
    <property type="entry name" value="CLIP"/>
</dbReference>
<dbReference type="InterPro" id="IPR001254">
    <property type="entry name" value="Trypsin_dom"/>
</dbReference>
<dbReference type="FunFam" id="2.40.10.10:FF:000028">
    <property type="entry name" value="Serine protease easter"/>
    <property type="match status" value="1"/>
</dbReference>
<evidence type="ECO:0000256" key="4">
    <source>
        <dbReference type="ARBA" id="ARBA00022801"/>
    </source>
</evidence>
<dbReference type="STRING" id="76193.A0A194RL52"/>
<evidence type="ECO:0000256" key="12">
    <source>
        <dbReference type="RuleBase" id="RU366078"/>
    </source>
</evidence>
<evidence type="ECO:0000256" key="6">
    <source>
        <dbReference type="ARBA" id="ARBA00022837"/>
    </source>
</evidence>
<dbReference type="SMART" id="SM00020">
    <property type="entry name" value="Tryp_SPc"/>
    <property type="match status" value="1"/>
</dbReference>
<dbReference type="InterPro" id="IPR018114">
    <property type="entry name" value="TRYPSIN_HIS"/>
</dbReference>
<evidence type="ECO:0000256" key="3">
    <source>
        <dbReference type="ARBA" id="ARBA00022729"/>
    </source>
</evidence>
<dbReference type="Gene3D" id="2.40.10.10">
    <property type="entry name" value="Trypsin-like serine proteases"/>
    <property type="match status" value="4"/>
</dbReference>
<dbReference type="SUPFAM" id="SSF50494">
    <property type="entry name" value="Trypsin-like serine proteases"/>
    <property type="match status" value="1"/>
</dbReference>
<dbReference type="GO" id="GO:0004252">
    <property type="term" value="F:serine-type endopeptidase activity"/>
    <property type="evidence" value="ECO:0007669"/>
    <property type="project" value="UniProtKB-UniRule"/>
</dbReference>
<dbReference type="GO" id="GO:0046872">
    <property type="term" value="F:metal ion binding"/>
    <property type="evidence" value="ECO:0007669"/>
    <property type="project" value="UniProtKB-KW"/>
</dbReference>
<dbReference type="Gene3D" id="3.30.1640.30">
    <property type="match status" value="1"/>
</dbReference>
<evidence type="ECO:0000259" key="15">
    <source>
        <dbReference type="PROSITE" id="PS51888"/>
    </source>
</evidence>
<dbReference type="EC" id="3.4.21.-" evidence="11"/>
<dbReference type="PRINTS" id="PR00722">
    <property type="entry name" value="CHYMOTRYPSIN"/>
</dbReference>
<dbReference type="EMBL" id="KQ460045">
    <property type="protein sequence ID" value="KPJ18149.1"/>
    <property type="molecule type" value="Genomic_DNA"/>
</dbReference>
<proteinExistence type="inferred from homology"/>
<dbReference type="GO" id="GO:0051604">
    <property type="term" value="P:protein maturation"/>
    <property type="evidence" value="ECO:0007669"/>
    <property type="project" value="UniProtKB-ARBA"/>
</dbReference>
<feature type="domain" description="Peptidase S1" evidence="14">
    <location>
        <begin position="98"/>
        <end position="379"/>
    </location>
</feature>
<evidence type="ECO:0000313" key="17">
    <source>
        <dbReference type="Proteomes" id="UP000053240"/>
    </source>
</evidence>
<accession>A0A194RL52</accession>
<protein>
    <recommendedName>
        <fullName evidence="12">CLIP domain-containing serine protease</fullName>
        <ecNumber evidence="11">3.4.21.-</ecNumber>
    </recommendedName>
</protein>
<keyword evidence="4 11" id="KW-0378">Hydrolase</keyword>
<feature type="non-terminal residue" evidence="16">
    <location>
        <position position="1"/>
    </location>
</feature>
<organism evidence="16 17">
    <name type="scientific">Papilio machaon</name>
    <name type="common">Old World swallowtail butterfly</name>
    <dbReference type="NCBI Taxonomy" id="76193"/>
    <lineage>
        <taxon>Eukaryota</taxon>
        <taxon>Metazoa</taxon>
        <taxon>Ecdysozoa</taxon>
        <taxon>Arthropoda</taxon>
        <taxon>Hexapoda</taxon>
        <taxon>Insecta</taxon>
        <taxon>Pterygota</taxon>
        <taxon>Neoptera</taxon>
        <taxon>Endopterygota</taxon>
        <taxon>Lepidoptera</taxon>
        <taxon>Glossata</taxon>
        <taxon>Ditrysia</taxon>
        <taxon>Papilionoidea</taxon>
        <taxon>Papilionidae</taxon>
        <taxon>Papilioninae</taxon>
        <taxon>Papilio</taxon>
    </lineage>
</organism>